<keyword evidence="5 10" id="KW-0479">Metal-binding</keyword>
<keyword evidence="8 10" id="KW-0862">Zinc</keyword>
<comment type="function">
    <text evidence="10">E3 ubiquitin-protein ligase that mediates ubiquitination and subsequent proteasomal degradation of target proteins. E3 ubiquitin ligases accept ubiquitin from an E2 ubiquitin-conjugating enzyme in the form of a thioester and then directly transfers the ubiquitin to targeted substrates.</text>
</comment>
<comment type="catalytic activity">
    <reaction evidence="1 10">
        <text>S-ubiquitinyl-[E2 ubiquitin-conjugating enzyme]-L-cysteine + [acceptor protein]-L-lysine = [E2 ubiquitin-conjugating enzyme]-L-cysteine + N(6)-ubiquitinyl-[acceptor protein]-L-lysine.</text>
        <dbReference type="EC" id="2.3.2.27"/>
    </reaction>
</comment>
<keyword evidence="6 9" id="KW-0863">Zinc-finger</keyword>
<dbReference type="Gene3D" id="2.60.210.10">
    <property type="entry name" value="Apoptosis, Tumor Necrosis Factor Receptor Associated Protein 2, Chain A"/>
    <property type="match status" value="1"/>
</dbReference>
<dbReference type="AlphaFoldDB" id="A0A9P0KFG5"/>
<feature type="region of interest" description="Disordered" evidence="11">
    <location>
        <begin position="254"/>
        <end position="294"/>
    </location>
</feature>
<evidence type="ECO:0000256" key="1">
    <source>
        <dbReference type="ARBA" id="ARBA00000900"/>
    </source>
</evidence>
<dbReference type="EMBL" id="CAKOFQ010006802">
    <property type="protein sequence ID" value="CAH1972806.1"/>
    <property type="molecule type" value="Genomic_DNA"/>
</dbReference>
<evidence type="ECO:0000256" key="6">
    <source>
        <dbReference type="ARBA" id="ARBA00022771"/>
    </source>
</evidence>
<dbReference type="GO" id="GO:0061630">
    <property type="term" value="F:ubiquitin protein ligase activity"/>
    <property type="evidence" value="ECO:0007669"/>
    <property type="project" value="UniProtKB-EC"/>
</dbReference>
<comment type="caution">
    <text evidence="13">The sequence shown here is derived from an EMBL/GenBank/DDBJ whole genome shotgun (WGS) entry which is preliminary data.</text>
</comment>
<evidence type="ECO:0000256" key="4">
    <source>
        <dbReference type="ARBA" id="ARBA00022679"/>
    </source>
</evidence>
<dbReference type="OrthoDB" id="4788989at2759"/>
<dbReference type="GO" id="GO:0005737">
    <property type="term" value="C:cytoplasm"/>
    <property type="evidence" value="ECO:0007669"/>
    <property type="project" value="InterPro"/>
</dbReference>
<dbReference type="Proteomes" id="UP001152888">
    <property type="component" value="Unassembled WGS sequence"/>
</dbReference>
<dbReference type="InterPro" id="IPR008974">
    <property type="entry name" value="TRAF-like"/>
</dbReference>
<comment type="pathway">
    <text evidence="2 10">Protein modification; protein ubiquitination.</text>
</comment>
<evidence type="ECO:0000259" key="12">
    <source>
        <dbReference type="PROSITE" id="PS51081"/>
    </source>
</evidence>
<name>A0A9P0KFG5_ACAOB</name>
<dbReference type="InterPro" id="IPR013083">
    <property type="entry name" value="Znf_RING/FYVE/PHD"/>
</dbReference>
<keyword evidence="4" id="KW-0808">Transferase</keyword>
<accession>A0A9P0KFG5</accession>
<dbReference type="InterPro" id="IPR013010">
    <property type="entry name" value="Znf_SIAH"/>
</dbReference>
<dbReference type="SUPFAM" id="SSF49599">
    <property type="entry name" value="TRAF domain-like"/>
    <property type="match status" value="1"/>
</dbReference>
<sequence length="312" mass="36231">MEETFYKDLLIELECPICTSYMVPPIRQCSTGHSVCESCRNKLQKCALCQSNFSDSRNISLEGLAVKMRYPCAYRVSGCTASLAYNEREGHKLNCRYRGFACAMEKCTWVGPLEELAAHWASKKMTSRPYHVSNLCHTKMKNEAYYVNIVEAYNKMFWFKCKLSNKKLFWAVQHIGNIAEADEYFYEIEIFKPCRTKRKVLMSDYCQPIDIPNAHLLKEGGCIWMNTELVEDFVNEDQLLVYYMRVHQVGPRNIKDDASASASDRTMKKHRDRSKGPPNNPRLKEFKQKKKVKDQANDGFVLVDVERRCDTN</sequence>
<dbReference type="GO" id="GO:0043161">
    <property type="term" value="P:proteasome-mediated ubiquitin-dependent protein catabolic process"/>
    <property type="evidence" value="ECO:0007669"/>
    <property type="project" value="TreeGrafter"/>
</dbReference>
<proteinExistence type="inferred from homology"/>
<evidence type="ECO:0000256" key="9">
    <source>
        <dbReference type="PROSITE-ProRule" id="PRU00455"/>
    </source>
</evidence>
<reference evidence="13" key="1">
    <citation type="submission" date="2022-03" db="EMBL/GenBank/DDBJ databases">
        <authorList>
            <person name="Sayadi A."/>
        </authorList>
    </citation>
    <scope>NUCLEOTIDE SEQUENCE</scope>
</reference>
<dbReference type="Gene3D" id="3.30.40.10">
    <property type="entry name" value="Zinc/RING finger domain, C3HC4 (zinc finger)"/>
    <property type="match status" value="2"/>
</dbReference>
<dbReference type="Pfam" id="PF03145">
    <property type="entry name" value="Sina_TRAF"/>
    <property type="match status" value="1"/>
</dbReference>
<gene>
    <name evidence="13" type="ORF">ACAOBT_LOCUS10213</name>
</gene>
<keyword evidence="14" id="KW-1185">Reference proteome</keyword>
<evidence type="ECO:0000256" key="3">
    <source>
        <dbReference type="ARBA" id="ARBA00009119"/>
    </source>
</evidence>
<comment type="similarity">
    <text evidence="3 10">Belongs to the SINA (Seven in absentia) family.</text>
</comment>
<evidence type="ECO:0000313" key="13">
    <source>
        <dbReference type="EMBL" id="CAH1972806.1"/>
    </source>
</evidence>
<dbReference type="InterPro" id="IPR049548">
    <property type="entry name" value="Sina-like_RING"/>
</dbReference>
<dbReference type="PANTHER" id="PTHR45877:SF2">
    <property type="entry name" value="E3 UBIQUITIN-PROTEIN LIGASE SINA-RELATED"/>
    <property type="match status" value="1"/>
</dbReference>
<evidence type="ECO:0000256" key="10">
    <source>
        <dbReference type="RuleBase" id="RU201113"/>
    </source>
</evidence>
<dbReference type="Pfam" id="PF21361">
    <property type="entry name" value="Sina_ZnF"/>
    <property type="match status" value="1"/>
</dbReference>
<dbReference type="PROSITE" id="PS51081">
    <property type="entry name" value="ZF_SIAH"/>
    <property type="match status" value="1"/>
</dbReference>
<dbReference type="GO" id="GO:0008270">
    <property type="term" value="F:zinc ion binding"/>
    <property type="evidence" value="ECO:0007669"/>
    <property type="project" value="UniProtKB-KW"/>
</dbReference>
<evidence type="ECO:0000256" key="8">
    <source>
        <dbReference type="ARBA" id="ARBA00022833"/>
    </source>
</evidence>
<dbReference type="InterPro" id="IPR004162">
    <property type="entry name" value="SINA-like_animal"/>
</dbReference>
<evidence type="ECO:0000256" key="5">
    <source>
        <dbReference type="ARBA" id="ARBA00022723"/>
    </source>
</evidence>
<keyword evidence="7 10" id="KW-0833">Ubl conjugation pathway</keyword>
<protein>
    <recommendedName>
        <fullName evidence="10">E3 ubiquitin-protein ligase</fullName>
        <ecNumber evidence="10">2.3.2.27</ecNumber>
    </recommendedName>
</protein>
<dbReference type="FunFam" id="3.30.40.10:FF:000041">
    <property type="entry name" value="E3 ubiquitin-protein ligase SINAT3"/>
    <property type="match status" value="1"/>
</dbReference>
<evidence type="ECO:0000256" key="2">
    <source>
        <dbReference type="ARBA" id="ARBA00004906"/>
    </source>
</evidence>
<comment type="domain">
    <text evidence="10">The RING-type zinc finger domain is essential for ubiquitin ligase activity.</text>
</comment>
<dbReference type="GO" id="GO:0031624">
    <property type="term" value="F:ubiquitin conjugating enzyme binding"/>
    <property type="evidence" value="ECO:0007669"/>
    <property type="project" value="TreeGrafter"/>
</dbReference>
<evidence type="ECO:0000256" key="11">
    <source>
        <dbReference type="SAM" id="MobiDB-lite"/>
    </source>
</evidence>
<dbReference type="EC" id="2.3.2.27" evidence="10"/>
<evidence type="ECO:0000256" key="7">
    <source>
        <dbReference type="ARBA" id="ARBA00022786"/>
    </source>
</evidence>
<evidence type="ECO:0000313" key="14">
    <source>
        <dbReference type="Proteomes" id="UP001152888"/>
    </source>
</evidence>
<comment type="domain">
    <text evidence="10">The SBD domain (substrate-binding domain) mediates the interaction with substrate proteins. It is related to the TRAF family.</text>
</comment>
<dbReference type="Pfam" id="PF21362">
    <property type="entry name" value="Sina_RING"/>
    <property type="match status" value="1"/>
</dbReference>
<dbReference type="InterPro" id="IPR018121">
    <property type="entry name" value="7-in-absentia-prot_TRAF-dom"/>
</dbReference>
<organism evidence="13 14">
    <name type="scientific">Acanthoscelides obtectus</name>
    <name type="common">Bean weevil</name>
    <name type="synonym">Bruchus obtectus</name>
    <dbReference type="NCBI Taxonomy" id="200917"/>
    <lineage>
        <taxon>Eukaryota</taxon>
        <taxon>Metazoa</taxon>
        <taxon>Ecdysozoa</taxon>
        <taxon>Arthropoda</taxon>
        <taxon>Hexapoda</taxon>
        <taxon>Insecta</taxon>
        <taxon>Pterygota</taxon>
        <taxon>Neoptera</taxon>
        <taxon>Endopterygota</taxon>
        <taxon>Coleoptera</taxon>
        <taxon>Polyphaga</taxon>
        <taxon>Cucujiformia</taxon>
        <taxon>Chrysomeloidea</taxon>
        <taxon>Chrysomelidae</taxon>
        <taxon>Bruchinae</taxon>
        <taxon>Bruchini</taxon>
        <taxon>Acanthoscelides</taxon>
    </lineage>
</organism>
<dbReference type="SUPFAM" id="SSF57850">
    <property type="entry name" value="RING/U-box"/>
    <property type="match status" value="1"/>
</dbReference>
<dbReference type="PANTHER" id="PTHR45877">
    <property type="entry name" value="E3 UBIQUITIN-PROTEIN LIGASE SIAH2"/>
    <property type="match status" value="1"/>
</dbReference>
<feature type="domain" description="SIAH-type" evidence="12">
    <location>
        <begin position="67"/>
        <end position="125"/>
    </location>
</feature>